<dbReference type="Pfam" id="PF06772">
    <property type="entry name" value="LtrA"/>
    <property type="match status" value="1"/>
</dbReference>
<keyword evidence="1" id="KW-0812">Transmembrane</keyword>
<comment type="caution">
    <text evidence="2">The sequence shown here is derived from an EMBL/GenBank/DDBJ whole genome shotgun (WGS) entry which is preliminary data.</text>
</comment>
<gene>
    <name evidence="2" type="ORF">FHU41_002428</name>
</gene>
<feature type="transmembrane region" description="Helical" evidence="1">
    <location>
        <begin position="37"/>
        <end position="55"/>
    </location>
</feature>
<evidence type="ECO:0000256" key="1">
    <source>
        <dbReference type="SAM" id="Phobius"/>
    </source>
</evidence>
<dbReference type="RefSeq" id="WP_246279606.1">
    <property type="nucleotide sequence ID" value="NZ_JACBYQ010000002.1"/>
</dbReference>
<sequence>MIESPLFIPEPESAMRFPTMVRRDPRQAHRVSTPLELFFDLVFVVAVGAAGRSLLNFEVEGHFNVAVLGYVMSFFAIWWAWMNFTWFANSYGTDDWYYRILTLVQMGGALVFAAGVPGIANPEHQDFTLAIAGYLIMRVAIIAQWLRAAVGDPEGRKTALAYAIGIGIVQVYWVFLPFLGTAEIKPWMFLLGALAEISVPLLAERFKLTPWHRHHITERYGLFTIIVLGESILAATTAVIEASHDSDQLAELMLIAGTGFVIVACLWWIYFSLPQHELLTSLRTSLAWGYGHFFLFAAAAAVSAGIEVALAVETHHASLESAAAAATLCVPVAVFVFFVWLLIIRPQCTPLSNVLMPLAAVLIVLSAFAPYSLQLTALILVALVILLTVYTAPRRTRHLAE</sequence>
<protein>
    <submittedName>
        <fullName evidence="2">Low temperature requirement protein LtrA</fullName>
    </submittedName>
</protein>
<organism evidence="2 3">
    <name type="scientific">Psychromicrobium silvestre</name>
    <dbReference type="NCBI Taxonomy" id="1645614"/>
    <lineage>
        <taxon>Bacteria</taxon>
        <taxon>Bacillati</taxon>
        <taxon>Actinomycetota</taxon>
        <taxon>Actinomycetes</taxon>
        <taxon>Micrococcales</taxon>
        <taxon>Micrococcaceae</taxon>
        <taxon>Psychromicrobium</taxon>
    </lineage>
</organism>
<feature type="transmembrane region" description="Helical" evidence="1">
    <location>
        <begin position="252"/>
        <end position="273"/>
    </location>
</feature>
<keyword evidence="1" id="KW-1133">Transmembrane helix</keyword>
<reference evidence="2 3" key="1">
    <citation type="submission" date="2020-07" db="EMBL/GenBank/DDBJ databases">
        <title>Sequencing the genomes of 1000 actinobacteria strains.</title>
        <authorList>
            <person name="Klenk H.-P."/>
        </authorList>
    </citation>
    <scope>NUCLEOTIDE SEQUENCE [LARGE SCALE GENOMIC DNA]</scope>
    <source>
        <strain evidence="2 3">DSM 102047</strain>
    </source>
</reference>
<accession>A0A7Y9LV42</accession>
<evidence type="ECO:0000313" key="3">
    <source>
        <dbReference type="Proteomes" id="UP000521748"/>
    </source>
</evidence>
<keyword evidence="3" id="KW-1185">Reference proteome</keyword>
<feature type="transmembrane region" description="Helical" evidence="1">
    <location>
        <begin position="127"/>
        <end position="146"/>
    </location>
</feature>
<name>A0A7Y9LV42_9MICC</name>
<feature type="transmembrane region" description="Helical" evidence="1">
    <location>
        <begin position="158"/>
        <end position="175"/>
    </location>
</feature>
<feature type="transmembrane region" description="Helical" evidence="1">
    <location>
        <begin position="285"/>
        <end position="310"/>
    </location>
</feature>
<feature type="transmembrane region" description="Helical" evidence="1">
    <location>
        <begin position="375"/>
        <end position="392"/>
    </location>
</feature>
<evidence type="ECO:0000313" key="2">
    <source>
        <dbReference type="EMBL" id="NYE96178.1"/>
    </source>
</evidence>
<dbReference type="InterPro" id="IPR010640">
    <property type="entry name" value="Low_temperature_requirement_A"/>
</dbReference>
<feature type="transmembrane region" description="Helical" evidence="1">
    <location>
        <begin position="61"/>
        <end position="84"/>
    </location>
</feature>
<feature type="transmembrane region" description="Helical" evidence="1">
    <location>
        <begin position="322"/>
        <end position="344"/>
    </location>
</feature>
<dbReference type="PANTHER" id="PTHR36840:SF1">
    <property type="entry name" value="BLL5714 PROTEIN"/>
    <property type="match status" value="1"/>
</dbReference>
<feature type="transmembrane region" description="Helical" evidence="1">
    <location>
        <begin position="220"/>
        <end position="240"/>
    </location>
</feature>
<dbReference type="EMBL" id="JACBYQ010000002">
    <property type="protein sequence ID" value="NYE96178.1"/>
    <property type="molecule type" value="Genomic_DNA"/>
</dbReference>
<dbReference type="AlphaFoldDB" id="A0A7Y9LV42"/>
<proteinExistence type="predicted"/>
<dbReference type="Proteomes" id="UP000521748">
    <property type="component" value="Unassembled WGS sequence"/>
</dbReference>
<feature type="transmembrane region" description="Helical" evidence="1">
    <location>
        <begin position="96"/>
        <end position="115"/>
    </location>
</feature>
<keyword evidence="1" id="KW-0472">Membrane</keyword>
<feature type="transmembrane region" description="Helical" evidence="1">
    <location>
        <begin position="351"/>
        <end position="369"/>
    </location>
</feature>
<dbReference type="PANTHER" id="PTHR36840">
    <property type="entry name" value="BLL5714 PROTEIN"/>
    <property type="match status" value="1"/>
</dbReference>